<dbReference type="RefSeq" id="XP_033531076.1">
    <property type="nucleotide sequence ID" value="XM_033673985.1"/>
</dbReference>
<evidence type="ECO:0000313" key="3">
    <source>
        <dbReference type="RefSeq" id="XP_033531076.1"/>
    </source>
</evidence>
<proteinExistence type="predicted"/>
<sequence>MADPRFYSQSPHPPMIIHDAANARPRQYHCHNVRKLGICQSCLVILLQPDLSQSIYRRVPYIRCDARLHWHRSGRNRRDPLDNHIFDTAVRPERFFHSQGGCSSRGNRPVVEPGRFDVDSAVVGLFRGVRSRFLHFSRAILARAFYYTTTELYVMYDPRKPSKCDSRGRTRVELDINKWRSE</sequence>
<reference evidence="1 3" key="1">
    <citation type="submission" date="2020-01" db="EMBL/GenBank/DDBJ databases">
        <authorList>
            <consortium name="DOE Joint Genome Institute"/>
            <person name="Haridas S."/>
            <person name="Albert R."/>
            <person name="Binder M."/>
            <person name="Bloem J."/>
            <person name="Labutti K."/>
            <person name="Salamov A."/>
            <person name="Andreopoulos B."/>
            <person name="Baker S.E."/>
            <person name="Barry K."/>
            <person name="Bills G."/>
            <person name="Bluhm B.H."/>
            <person name="Cannon C."/>
            <person name="Castanera R."/>
            <person name="Culley D.E."/>
            <person name="Daum C."/>
            <person name="Ezra D."/>
            <person name="Gonzalez J.B."/>
            <person name="Henrissat B."/>
            <person name="Kuo A."/>
            <person name="Liang C."/>
            <person name="Lipzen A."/>
            <person name="Lutzoni F."/>
            <person name="Magnuson J."/>
            <person name="Mondo S."/>
            <person name="Nolan M."/>
            <person name="Ohm R."/>
            <person name="Pangilinan J."/>
            <person name="Park H.-J."/>
            <person name="Ramirez L."/>
            <person name="Alfaro M."/>
            <person name="Sun H."/>
            <person name="Tritt A."/>
            <person name="Yoshinaga Y."/>
            <person name="Zwiers L.-H."/>
            <person name="Turgeon B.G."/>
            <person name="Goodwin S.B."/>
            <person name="Spatafora J.W."/>
            <person name="Crous P.W."/>
            <person name="Grigoriev I.V."/>
        </authorList>
    </citation>
    <scope>NUCLEOTIDE SEQUENCE</scope>
    <source>
        <strain evidence="1 3">CBS 781.70</strain>
    </source>
</reference>
<reference evidence="3" key="3">
    <citation type="submission" date="2025-04" db="UniProtKB">
        <authorList>
            <consortium name="RefSeq"/>
        </authorList>
    </citation>
    <scope>IDENTIFICATION</scope>
    <source>
        <strain evidence="3">CBS 781.70</strain>
    </source>
</reference>
<protein>
    <submittedName>
        <fullName evidence="1 3">Uncharacterized protein</fullName>
    </submittedName>
</protein>
<evidence type="ECO:0000313" key="1">
    <source>
        <dbReference type="EMBL" id="KAF1809445.1"/>
    </source>
</evidence>
<keyword evidence="2" id="KW-1185">Reference proteome</keyword>
<dbReference type="EMBL" id="ML975172">
    <property type="protein sequence ID" value="KAF1809445.1"/>
    <property type="molecule type" value="Genomic_DNA"/>
</dbReference>
<organism evidence="1">
    <name type="scientific">Eremomyces bilateralis CBS 781.70</name>
    <dbReference type="NCBI Taxonomy" id="1392243"/>
    <lineage>
        <taxon>Eukaryota</taxon>
        <taxon>Fungi</taxon>
        <taxon>Dikarya</taxon>
        <taxon>Ascomycota</taxon>
        <taxon>Pezizomycotina</taxon>
        <taxon>Dothideomycetes</taxon>
        <taxon>Dothideomycetes incertae sedis</taxon>
        <taxon>Eremomycetales</taxon>
        <taxon>Eremomycetaceae</taxon>
        <taxon>Eremomyces</taxon>
    </lineage>
</organism>
<gene>
    <name evidence="1 3" type="ORF">P152DRAFT_157483</name>
</gene>
<dbReference type="AlphaFoldDB" id="A0A6G1FU77"/>
<accession>A0A6G1FU77</accession>
<reference evidence="3" key="2">
    <citation type="submission" date="2020-04" db="EMBL/GenBank/DDBJ databases">
        <authorList>
            <consortium name="NCBI Genome Project"/>
        </authorList>
    </citation>
    <scope>NUCLEOTIDE SEQUENCE</scope>
    <source>
        <strain evidence="3">CBS 781.70</strain>
    </source>
</reference>
<evidence type="ECO:0000313" key="2">
    <source>
        <dbReference type="Proteomes" id="UP000504638"/>
    </source>
</evidence>
<dbReference type="Proteomes" id="UP000504638">
    <property type="component" value="Unplaced"/>
</dbReference>
<dbReference type="GeneID" id="54414555"/>
<name>A0A6G1FU77_9PEZI</name>